<accession>A0ACD3AK33</accession>
<organism evidence="1 2">
    <name type="scientific">Pluteus cervinus</name>
    <dbReference type="NCBI Taxonomy" id="181527"/>
    <lineage>
        <taxon>Eukaryota</taxon>
        <taxon>Fungi</taxon>
        <taxon>Dikarya</taxon>
        <taxon>Basidiomycota</taxon>
        <taxon>Agaricomycotina</taxon>
        <taxon>Agaricomycetes</taxon>
        <taxon>Agaricomycetidae</taxon>
        <taxon>Agaricales</taxon>
        <taxon>Pluteineae</taxon>
        <taxon>Pluteaceae</taxon>
        <taxon>Pluteus</taxon>
    </lineage>
</organism>
<sequence>MSSPPCLPPELEYHIFLLAFQVDHKEAKTLILIAKRVFDWLIPHVFNIVRLNWARPLPTKFNEPVYKRYGKHTRHLFIESSGSEYLHLFPNVTDLAFWTRCNQTHIPILLQLPLTRVSLYPSLELFPVFSNVTHLDFLTSLIDEDSVGSVLQPLVYLPNLTHLSVLPNTSTETLELFLDKGRCPQLKVVILWGDSDNDFAELDDDCWSEYEGSDPRVLHVKCEPRWDWEVGARGGVDMWEFAEGVIASKDKLGS</sequence>
<dbReference type="EMBL" id="ML208415">
    <property type="protein sequence ID" value="TFK66115.1"/>
    <property type="molecule type" value="Genomic_DNA"/>
</dbReference>
<keyword evidence="2" id="KW-1185">Reference proteome</keyword>
<reference evidence="1 2" key="1">
    <citation type="journal article" date="2019" name="Nat. Ecol. Evol.">
        <title>Megaphylogeny resolves global patterns of mushroom evolution.</title>
        <authorList>
            <person name="Varga T."/>
            <person name="Krizsan K."/>
            <person name="Foldi C."/>
            <person name="Dima B."/>
            <person name="Sanchez-Garcia M."/>
            <person name="Sanchez-Ramirez S."/>
            <person name="Szollosi G.J."/>
            <person name="Szarkandi J.G."/>
            <person name="Papp V."/>
            <person name="Albert L."/>
            <person name="Andreopoulos W."/>
            <person name="Angelini C."/>
            <person name="Antonin V."/>
            <person name="Barry K.W."/>
            <person name="Bougher N.L."/>
            <person name="Buchanan P."/>
            <person name="Buyck B."/>
            <person name="Bense V."/>
            <person name="Catcheside P."/>
            <person name="Chovatia M."/>
            <person name="Cooper J."/>
            <person name="Damon W."/>
            <person name="Desjardin D."/>
            <person name="Finy P."/>
            <person name="Geml J."/>
            <person name="Haridas S."/>
            <person name="Hughes K."/>
            <person name="Justo A."/>
            <person name="Karasinski D."/>
            <person name="Kautmanova I."/>
            <person name="Kiss B."/>
            <person name="Kocsube S."/>
            <person name="Kotiranta H."/>
            <person name="LaButti K.M."/>
            <person name="Lechner B.E."/>
            <person name="Liimatainen K."/>
            <person name="Lipzen A."/>
            <person name="Lukacs Z."/>
            <person name="Mihaltcheva S."/>
            <person name="Morgado L.N."/>
            <person name="Niskanen T."/>
            <person name="Noordeloos M.E."/>
            <person name="Ohm R.A."/>
            <person name="Ortiz-Santana B."/>
            <person name="Ovrebo C."/>
            <person name="Racz N."/>
            <person name="Riley R."/>
            <person name="Savchenko A."/>
            <person name="Shiryaev A."/>
            <person name="Soop K."/>
            <person name="Spirin V."/>
            <person name="Szebenyi C."/>
            <person name="Tomsovsky M."/>
            <person name="Tulloss R.E."/>
            <person name="Uehling J."/>
            <person name="Grigoriev I.V."/>
            <person name="Vagvolgyi C."/>
            <person name="Papp T."/>
            <person name="Martin F.M."/>
            <person name="Miettinen O."/>
            <person name="Hibbett D.S."/>
            <person name="Nagy L.G."/>
        </authorList>
    </citation>
    <scope>NUCLEOTIDE SEQUENCE [LARGE SCALE GENOMIC DNA]</scope>
    <source>
        <strain evidence="1 2">NL-1719</strain>
    </source>
</reference>
<dbReference type="Proteomes" id="UP000308600">
    <property type="component" value="Unassembled WGS sequence"/>
</dbReference>
<gene>
    <name evidence="1" type="ORF">BDN72DRAFT_844740</name>
</gene>
<name>A0ACD3AK33_9AGAR</name>
<proteinExistence type="predicted"/>
<protein>
    <submittedName>
        <fullName evidence="1">Uncharacterized protein</fullName>
    </submittedName>
</protein>
<evidence type="ECO:0000313" key="1">
    <source>
        <dbReference type="EMBL" id="TFK66115.1"/>
    </source>
</evidence>
<evidence type="ECO:0000313" key="2">
    <source>
        <dbReference type="Proteomes" id="UP000308600"/>
    </source>
</evidence>